<dbReference type="EMBL" id="KE361629">
    <property type="protein sequence ID" value="EPQ29812.1"/>
    <property type="molecule type" value="Genomic_DNA"/>
</dbReference>
<dbReference type="Pfam" id="PF00996">
    <property type="entry name" value="GDI"/>
    <property type="match status" value="2"/>
</dbReference>
<dbReference type="Proteomes" id="UP000053664">
    <property type="component" value="Unassembled WGS sequence"/>
</dbReference>
<dbReference type="SUPFAM" id="SSF51905">
    <property type="entry name" value="FAD/NAD(P)-binding domain"/>
    <property type="match status" value="1"/>
</dbReference>
<accession>A0A061HA75</accession>
<evidence type="ECO:0000313" key="3">
    <source>
        <dbReference type="EMBL" id="EPQ29812.1"/>
    </source>
</evidence>
<dbReference type="GO" id="GO:0005634">
    <property type="term" value="C:nucleus"/>
    <property type="evidence" value="ECO:0007669"/>
    <property type="project" value="TreeGrafter"/>
</dbReference>
<feature type="compositionally biased region" description="Acidic residues" evidence="2">
    <location>
        <begin position="646"/>
        <end position="655"/>
    </location>
</feature>
<dbReference type="GO" id="GO:0007264">
    <property type="term" value="P:small GTPase-mediated signal transduction"/>
    <property type="evidence" value="ECO:0007669"/>
    <property type="project" value="InterPro"/>
</dbReference>
<feature type="region of interest" description="Disordered" evidence="2">
    <location>
        <begin position="389"/>
        <end position="424"/>
    </location>
</feature>
<dbReference type="Gene3D" id="3.30.519.10">
    <property type="entry name" value="Guanine Nucleotide Dissociation Inhibitor, domain 2"/>
    <property type="match status" value="1"/>
</dbReference>
<dbReference type="HOGENOM" id="CLU_021695_3_0_1"/>
<dbReference type="KEGG" id="pfp:PFL1_02485"/>
<organism evidence="3 4">
    <name type="scientific">Pseudozyma flocculosa PF-1</name>
    <dbReference type="NCBI Taxonomy" id="1277687"/>
    <lineage>
        <taxon>Eukaryota</taxon>
        <taxon>Fungi</taxon>
        <taxon>Dikarya</taxon>
        <taxon>Basidiomycota</taxon>
        <taxon>Ustilaginomycotina</taxon>
        <taxon>Ustilaginomycetes</taxon>
        <taxon>Ustilaginales</taxon>
        <taxon>Ustilaginaceae</taxon>
        <taxon>Pseudozyma</taxon>
    </lineage>
</organism>
<feature type="compositionally biased region" description="Acidic residues" evidence="2">
    <location>
        <begin position="610"/>
        <end position="634"/>
    </location>
</feature>
<dbReference type="RefSeq" id="XP_007878193.1">
    <property type="nucleotide sequence ID" value="XM_007880002.1"/>
</dbReference>
<dbReference type="InterPro" id="IPR036188">
    <property type="entry name" value="FAD/NAD-bd_sf"/>
</dbReference>
<evidence type="ECO:0000256" key="1">
    <source>
        <dbReference type="ARBA" id="ARBA00005593"/>
    </source>
</evidence>
<dbReference type="GO" id="GO:0005968">
    <property type="term" value="C:Rab-protein geranylgeranyltransferase complex"/>
    <property type="evidence" value="ECO:0007669"/>
    <property type="project" value="TreeGrafter"/>
</dbReference>
<protein>
    <recommendedName>
        <fullName evidence="5">Rab proteins geranylgeranyltransferase component A</fullName>
    </recommendedName>
</protein>
<dbReference type="InterPro" id="IPR018203">
    <property type="entry name" value="GDP_dissociation_inhibitor"/>
</dbReference>
<dbReference type="GO" id="GO:0005092">
    <property type="term" value="F:GDP-dissociation inhibitor activity"/>
    <property type="evidence" value="ECO:0007669"/>
    <property type="project" value="InterPro"/>
</dbReference>
<dbReference type="PANTHER" id="PTHR11787">
    <property type="entry name" value="RAB GDP-DISSOCIATION INHIBITOR"/>
    <property type="match status" value="1"/>
</dbReference>
<sequence>MSLDKTHYDVAILSTALPQAILSAALSSAGLSVIHLDQHDYYADTWASLTLSELHRWASHEQPGISQLQLRYPAYAEAQPSSDTSSPSPSRPAIPQQLLHLDRHYALSLAPTLLPATGPSIDALIASNVSSYATFRLLEHTAVYTPPTSGASSSSSSSSTSRLARVPSSKEDVFKAKSLSLIAKRKLMKLLLHIASDDWDADIKDDAALADRPFVEYLEQRHRLSPDLVAAVAYGVSLCSSPLDTTLEALQRARAHLQSIGRYGNSAYLVGQYGGAGELAQGYCRASAVKGGMFILDHKIESLKRVEEPSEQAAGEGSTSSRGQTWQVQVAGIDQGITADVVVSSDEILDSLAAPQVSQAAGAAPPAASLDTIRGVLVFDRPIDFEAGSRESQQEGEAAEGAQAAPQQPTPPETGLLVLPPSTIGEGAASNQSTVMVLMMGEGTFSCPKGQYVYYIQTQGDGSSKLPKEVLQPTVDLILDLASQTRFPPDASVDGGAGVKPLLELFYRQSPASPPSVQSSSESDNDAPIRIALPPNPSITSLTDQAVSQAELAYYDVLAQLHRRRWGVSKDVARERVMQVAETRKVRRRGGRRKRDPAEYQGRGGRGEDDGVAEQGEEREQEAEDDGADEDEEYGVVTFFEKREEEDRDGGEGED</sequence>
<feature type="region of interest" description="Disordered" evidence="2">
    <location>
        <begin position="582"/>
        <end position="655"/>
    </location>
</feature>
<feature type="region of interest" description="Disordered" evidence="2">
    <location>
        <begin position="510"/>
        <end position="529"/>
    </location>
</feature>
<evidence type="ECO:0000313" key="4">
    <source>
        <dbReference type="Proteomes" id="UP000053664"/>
    </source>
</evidence>
<comment type="similarity">
    <text evidence="1">Belongs to the Rab GDI family.</text>
</comment>
<dbReference type="OrthoDB" id="9446342at2759"/>
<dbReference type="PANTHER" id="PTHR11787:SF4">
    <property type="entry name" value="CHM, RAB ESCORT PROTEIN 1"/>
    <property type="match status" value="1"/>
</dbReference>
<dbReference type="GeneID" id="19316605"/>
<evidence type="ECO:0008006" key="5">
    <source>
        <dbReference type="Google" id="ProtNLM"/>
    </source>
</evidence>
<name>A0A061HA75_9BASI</name>
<feature type="compositionally biased region" description="Low complexity" evidence="2">
    <location>
        <begin position="395"/>
        <end position="407"/>
    </location>
</feature>
<evidence type="ECO:0000256" key="2">
    <source>
        <dbReference type="SAM" id="MobiDB-lite"/>
    </source>
</evidence>
<dbReference type="GO" id="GO:0016192">
    <property type="term" value="P:vesicle-mediated transport"/>
    <property type="evidence" value="ECO:0007669"/>
    <property type="project" value="TreeGrafter"/>
</dbReference>
<proteinExistence type="inferred from homology"/>
<dbReference type="eggNOG" id="KOG4405">
    <property type="taxonomic scope" value="Eukaryota"/>
</dbReference>
<dbReference type="Gene3D" id="3.50.50.60">
    <property type="entry name" value="FAD/NAD(P)-binding domain"/>
    <property type="match status" value="1"/>
</dbReference>
<dbReference type="Gene3D" id="1.10.405.10">
    <property type="entry name" value="Guanine Nucleotide Dissociation Inhibitor, domain 1"/>
    <property type="match status" value="1"/>
</dbReference>
<dbReference type="AlphaFoldDB" id="A0A061HA75"/>
<dbReference type="PRINTS" id="PR00891">
    <property type="entry name" value="RABGDIREP"/>
</dbReference>
<reference evidence="3 4" key="1">
    <citation type="journal article" date="2013" name="Plant Cell">
        <title>The transition from a phytopathogenic smut ancestor to an anamorphic biocontrol agent deciphered by comparative whole-genome analysis.</title>
        <authorList>
            <person name="Lefebvre F."/>
            <person name="Joly D.L."/>
            <person name="Labbe C."/>
            <person name="Teichmann B."/>
            <person name="Linning R."/>
            <person name="Belzile F."/>
            <person name="Bakkeren G."/>
            <person name="Belanger R.R."/>
        </authorList>
    </citation>
    <scope>NUCLEOTIDE SEQUENCE [LARGE SCALE GENOMIC DNA]</scope>
    <source>
        <strain evidence="3 4">PF-1</strain>
    </source>
</reference>
<gene>
    <name evidence="3" type="ORF">PFL1_02485</name>
</gene>
<feature type="compositionally biased region" description="Basic residues" evidence="2">
    <location>
        <begin position="585"/>
        <end position="595"/>
    </location>
</feature>
<dbReference type="GO" id="GO:0005829">
    <property type="term" value="C:cytosol"/>
    <property type="evidence" value="ECO:0007669"/>
    <property type="project" value="TreeGrafter"/>
</dbReference>